<sequence>MKGLEQITKDAMDLPPRQKIALAGFLLETTSIENDPDAEAAWDHEIGERIHAIDQGWVTGVPYSEVMTAAKRLLAQ</sequence>
<dbReference type="InterPro" id="IPR013406">
    <property type="entry name" value="CHP02574_addiction_mod"/>
</dbReference>
<proteinExistence type="predicted"/>
<dbReference type="EMBL" id="JAENIK010000009">
    <property type="protein sequence ID" value="MBK1815510.1"/>
    <property type="molecule type" value="Genomic_DNA"/>
</dbReference>
<comment type="caution">
    <text evidence="1">The sequence shown here is derived from an EMBL/GenBank/DDBJ whole genome shotgun (WGS) entry which is preliminary data.</text>
</comment>
<dbReference type="RefSeq" id="WP_200350474.1">
    <property type="nucleotide sequence ID" value="NZ_JAENIK010000009.1"/>
</dbReference>
<reference evidence="1" key="1">
    <citation type="submission" date="2021-01" db="EMBL/GenBank/DDBJ databases">
        <title>Modified the classification status of verrucomicrobia.</title>
        <authorList>
            <person name="Feng X."/>
        </authorList>
    </citation>
    <scope>NUCLEOTIDE SEQUENCE</scope>
    <source>
        <strain evidence="1">JCM 18052</strain>
    </source>
</reference>
<dbReference type="AlphaFoldDB" id="A0A934VAV3"/>
<evidence type="ECO:0000313" key="2">
    <source>
        <dbReference type="Proteomes" id="UP000600139"/>
    </source>
</evidence>
<dbReference type="Pfam" id="PF09720">
    <property type="entry name" value="Unstab_antitox"/>
    <property type="match status" value="1"/>
</dbReference>
<protein>
    <submittedName>
        <fullName evidence="1">Addiction module protein</fullName>
    </submittedName>
</protein>
<dbReference type="Proteomes" id="UP000600139">
    <property type="component" value="Unassembled WGS sequence"/>
</dbReference>
<accession>A0A934VAV3</accession>
<keyword evidence="2" id="KW-1185">Reference proteome</keyword>
<name>A0A934VAV3_9BACT</name>
<gene>
    <name evidence="1" type="ORF">JIN84_07785</name>
</gene>
<evidence type="ECO:0000313" key="1">
    <source>
        <dbReference type="EMBL" id="MBK1815510.1"/>
    </source>
</evidence>
<organism evidence="1 2">
    <name type="scientific">Luteolibacter yonseiensis</name>
    <dbReference type="NCBI Taxonomy" id="1144680"/>
    <lineage>
        <taxon>Bacteria</taxon>
        <taxon>Pseudomonadati</taxon>
        <taxon>Verrucomicrobiota</taxon>
        <taxon>Verrucomicrobiia</taxon>
        <taxon>Verrucomicrobiales</taxon>
        <taxon>Verrucomicrobiaceae</taxon>
        <taxon>Luteolibacter</taxon>
    </lineage>
</organism>